<evidence type="ECO:0000313" key="1">
    <source>
        <dbReference type="EMBL" id="OXG11975.1"/>
    </source>
</evidence>
<name>A0A854Q5P2_CRYNE</name>
<reference evidence="1 2" key="1">
    <citation type="submission" date="2017-06" db="EMBL/GenBank/DDBJ databases">
        <title>Global population genomics of the pathogenic fungus Cryptococcus neoformans var. grubii.</title>
        <authorList>
            <person name="Cuomo C."/>
            <person name="Litvintseva A."/>
            <person name="Chen Y."/>
            <person name="Young S."/>
            <person name="Zeng Q."/>
            <person name="Chapman S."/>
            <person name="Gujja S."/>
            <person name="Saif S."/>
            <person name="Birren B."/>
        </authorList>
    </citation>
    <scope>NUCLEOTIDE SEQUENCE [LARGE SCALE GENOMIC DNA]</scope>
    <source>
        <strain evidence="1 2">Tu259-1</strain>
    </source>
</reference>
<protein>
    <submittedName>
        <fullName evidence="1">Uncharacterized protein</fullName>
    </submittedName>
</protein>
<comment type="caution">
    <text evidence="1">The sequence shown here is derived from an EMBL/GenBank/DDBJ whole genome shotgun (WGS) entry which is preliminary data.</text>
</comment>
<dbReference type="Proteomes" id="UP000199727">
    <property type="component" value="Unassembled WGS sequence"/>
</dbReference>
<evidence type="ECO:0000313" key="2">
    <source>
        <dbReference type="Proteomes" id="UP000199727"/>
    </source>
</evidence>
<gene>
    <name evidence="1" type="ORF">C361_06396</name>
</gene>
<dbReference type="EMBL" id="AMKT01000088">
    <property type="protein sequence ID" value="OXG11975.1"/>
    <property type="molecule type" value="Genomic_DNA"/>
</dbReference>
<accession>A0A854Q5P2</accession>
<proteinExistence type="predicted"/>
<dbReference type="AlphaFoldDB" id="A0A854Q5P2"/>
<organism evidence="1 2">
    <name type="scientific">Cryptococcus neoformans Tu259-1</name>
    <dbReference type="NCBI Taxonomy" id="1230072"/>
    <lineage>
        <taxon>Eukaryota</taxon>
        <taxon>Fungi</taxon>
        <taxon>Dikarya</taxon>
        <taxon>Basidiomycota</taxon>
        <taxon>Agaricomycotina</taxon>
        <taxon>Tremellomycetes</taxon>
        <taxon>Tremellales</taxon>
        <taxon>Cryptococcaceae</taxon>
        <taxon>Cryptococcus</taxon>
        <taxon>Cryptococcus neoformans species complex</taxon>
    </lineage>
</organism>
<sequence length="22" mass="2476">MPAGVGVRMLQEIGRFRCLSRV</sequence>